<dbReference type="PANTHER" id="PTHR30146:SF109">
    <property type="entry name" value="HTH-TYPE TRANSCRIPTIONAL REGULATOR GALS"/>
    <property type="match status" value="1"/>
</dbReference>
<dbReference type="Gene3D" id="3.40.50.2300">
    <property type="match status" value="2"/>
</dbReference>
<evidence type="ECO:0000256" key="1">
    <source>
        <dbReference type="ARBA" id="ARBA00023015"/>
    </source>
</evidence>
<gene>
    <name evidence="5" type="ORF">JOD01_000466</name>
</gene>
<feature type="domain" description="HTH lacI-type" evidence="4">
    <location>
        <begin position="2"/>
        <end position="56"/>
    </location>
</feature>
<protein>
    <submittedName>
        <fullName evidence="5">LacI family repressor for deo operon, udp, cdd, tsx, nupC, and nupG</fullName>
    </submittedName>
</protein>
<name>A0A938Y0H4_9BACL</name>
<dbReference type="AlphaFoldDB" id="A0A938Y0H4"/>
<evidence type="ECO:0000313" key="5">
    <source>
        <dbReference type="EMBL" id="MBM7588880.1"/>
    </source>
</evidence>
<dbReference type="GO" id="GO:0003700">
    <property type="term" value="F:DNA-binding transcription factor activity"/>
    <property type="evidence" value="ECO:0007669"/>
    <property type="project" value="TreeGrafter"/>
</dbReference>
<dbReference type="RefSeq" id="WP_204516599.1">
    <property type="nucleotide sequence ID" value="NZ_BAABIN010000009.1"/>
</dbReference>
<comment type="caution">
    <text evidence="5">The sequence shown here is derived from an EMBL/GenBank/DDBJ whole genome shotgun (WGS) entry which is preliminary data.</text>
</comment>
<evidence type="ECO:0000256" key="2">
    <source>
        <dbReference type="ARBA" id="ARBA00023125"/>
    </source>
</evidence>
<keyword evidence="1" id="KW-0805">Transcription regulation</keyword>
<dbReference type="CDD" id="cd01392">
    <property type="entry name" value="HTH_LacI"/>
    <property type="match status" value="1"/>
</dbReference>
<dbReference type="EMBL" id="JAFBEB010000001">
    <property type="protein sequence ID" value="MBM7588880.1"/>
    <property type="molecule type" value="Genomic_DNA"/>
</dbReference>
<dbReference type="Pfam" id="PF13377">
    <property type="entry name" value="Peripla_BP_3"/>
    <property type="match status" value="1"/>
</dbReference>
<keyword evidence="3" id="KW-0804">Transcription</keyword>
<keyword evidence="2" id="KW-0238">DNA-binding</keyword>
<organism evidence="5 6">
    <name type="scientific">Brevibacillus fulvus</name>
    <dbReference type="NCBI Taxonomy" id="1125967"/>
    <lineage>
        <taxon>Bacteria</taxon>
        <taxon>Bacillati</taxon>
        <taxon>Bacillota</taxon>
        <taxon>Bacilli</taxon>
        <taxon>Bacillales</taxon>
        <taxon>Paenibacillaceae</taxon>
        <taxon>Brevibacillus</taxon>
    </lineage>
</organism>
<dbReference type="InterPro" id="IPR000843">
    <property type="entry name" value="HTH_LacI"/>
</dbReference>
<evidence type="ECO:0000259" key="4">
    <source>
        <dbReference type="PROSITE" id="PS50932"/>
    </source>
</evidence>
<dbReference type="InterPro" id="IPR046335">
    <property type="entry name" value="LacI/GalR-like_sensor"/>
</dbReference>
<dbReference type="Proteomes" id="UP000717624">
    <property type="component" value="Unassembled WGS sequence"/>
</dbReference>
<dbReference type="Gene3D" id="1.10.260.40">
    <property type="entry name" value="lambda repressor-like DNA-binding domains"/>
    <property type="match status" value="1"/>
</dbReference>
<dbReference type="GO" id="GO:0000976">
    <property type="term" value="F:transcription cis-regulatory region binding"/>
    <property type="evidence" value="ECO:0007669"/>
    <property type="project" value="TreeGrafter"/>
</dbReference>
<dbReference type="Pfam" id="PF00356">
    <property type="entry name" value="LacI"/>
    <property type="match status" value="1"/>
</dbReference>
<dbReference type="SUPFAM" id="SSF47413">
    <property type="entry name" value="lambda repressor-like DNA-binding domains"/>
    <property type="match status" value="1"/>
</dbReference>
<reference evidence="5" key="1">
    <citation type="submission" date="2021-01" db="EMBL/GenBank/DDBJ databases">
        <title>Genomic Encyclopedia of Type Strains, Phase IV (KMG-IV): sequencing the most valuable type-strain genomes for metagenomic binning, comparative biology and taxonomic classification.</title>
        <authorList>
            <person name="Goeker M."/>
        </authorList>
    </citation>
    <scope>NUCLEOTIDE SEQUENCE</scope>
    <source>
        <strain evidence="5">DSM 25523</strain>
    </source>
</reference>
<proteinExistence type="predicted"/>
<dbReference type="PROSITE" id="PS50932">
    <property type="entry name" value="HTH_LACI_2"/>
    <property type="match status" value="1"/>
</dbReference>
<keyword evidence="6" id="KW-1185">Reference proteome</keyword>
<accession>A0A938Y0H4</accession>
<dbReference type="CDD" id="cd06284">
    <property type="entry name" value="PBP1_LacI-like"/>
    <property type="match status" value="1"/>
</dbReference>
<dbReference type="PROSITE" id="PS00356">
    <property type="entry name" value="HTH_LACI_1"/>
    <property type="match status" value="1"/>
</dbReference>
<dbReference type="InterPro" id="IPR028082">
    <property type="entry name" value="Peripla_BP_I"/>
</dbReference>
<evidence type="ECO:0000313" key="6">
    <source>
        <dbReference type="Proteomes" id="UP000717624"/>
    </source>
</evidence>
<dbReference type="InterPro" id="IPR010982">
    <property type="entry name" value="Lambda_DNA-bd_dom_sf"/>
</dbReference>
<dbReference type="SMART" id="SM00354">
    <property type="entry name" value="HTH_LACI"/>
    <property type="match status" value="1"/>
</dbReference>
<dbReference type="SUPFAM" id="SSF53822">
    <property type="entry name" value="Periplasmic binding protein-like I"/>
    <property type="match status" value="1"/>
</dbReference>
<dbReference type="PANTHER" id="PTHR30146">
    <property type="entry name" value="LACI-RELATED TRANSCRIPTIONAL REPRESSOR"/>
    <property type="match status" value="1"/>
</dbReference>
<evidence type="ECO:0000256" key="3">
    <source>
        <dbReference type="ARBA" id="ARBA00023163"/>
    </source>
</evidence>
<sequence>MATIHDVAKLAKVSIATVSRVMSGADPVNPKTQQRVLAAMEKLNYRPNGLARNLRNLRTNVIIALMPNIQNPFFSEVIRGIEDGAREAGFHLLIGNTDGDRGKAKEYMALLDESLADGLILTTAQTDQAFLDEFAAHRPIVLACEYMEGSTIPTVSIDNISAARKVVKHLLALGHRRIAHIMGPNEVILSRARLAGYRQALQQHGLEVDEMLVQEGDFSLDSGYRVTRKLLSFKRPPTAIFAANDEMAIGAIRAIREHGLQIPDDISVAGFDDLTVSSFVSPSLTTIQQPRYEIGYRSVEMLIRLIRSEPLAQTQVVLDDSLVIRESSGVPKEHM</sequence>